<dbReference type="GO" id="GO:0051301">
    <property type="term" value="P:cell division"/>
    <property type="evidence" value="ECO:0007669"/>
    <property type="project" value="UniProtKB-KW"/>
</dbReference>
<evidence type="ECO:0000256" key="14">
    <source>
        <dbReference type="ARBA" id="ARBA00023306"/>
    </source>
</evidence>
<feature type="domain" description="Mur ligase C-terminal" evidence="21">
    <location>
        <begin position="344"/>
        <end position="468"/>
    </location>
</feature>
<evidence type="ECO:0000256" key="1">
    <source>
        <dbReference type="ARBA" id="ARBA00003921"/>
    </source>
</evidence>
<dbReference type="Pfam" id="PF01225">
    <property type="entry name" value="Mur_ligase"/>
    <property type="match status" value="1"/>
</dbReference>
<organism evidence="23 24">
    <name type="scientific">Pseudidiomarina aestuarii</name>
    <dbReference type="NCBI Taxonomy" id="624146"/>
    <lineage>
        <taxon>Bacteria</taxon>
        <taxon>Pseudomonadati</taxon>
        <taxon>Pseudomonadota</taxon>
        <taxon>Gammaproteobacteria</taxon>
        <taxon>Alteromonadales</taxon>
        <taxon>Idiomarinaceae</taxon>
        <taxon>Pseudidiomarina</taxon>
    </lineage>
</organism>
<dbReference type="HAMAP" id="MF_00046">
    <property type="entry name" value="MurC"/>
    <property type="match status" value="1"/>
</dbReference>
<dbReference type="GO" id="GO:0008763">
    <property type="term" value="F:UDP-N-acetylmuramate-L-alanine ligase activity"/>
    <property type="evidence" value="ECO:0007669"/>
    <property type="project" value="UniProtKB-UniRule"/>
</dbReference>
<feature type="domain" description="Mur ligase N-terminal catalytic" evidence="20">
    <location>
        <begin position="22"/>
        <end position="120"/>
    </location>
</feature>
<dbReference type="NCBIfam" id="TIGR01082">
    <property type="entry name" value="murC"/>
    <property type="match status" value="1"/>
</dbReference>
<evidence type="ECO:0000256" key="9">
    <source>
        <dbReference type="ARBA" id="ARBA00022618"/>
    </source>
</evidence>
<evidence type="ECO:0000259" key="20">
    <source>
        <dbReference type="Pfam" id="PF01225"/>
    </source>
</evidence>
<dbReference type="Pfam" id="PF08245">
    <property type="entry name" value="Mur_ligase_M"/>
    <property type="match status" value="1"/>
</dbReference>
<keyword evidence="12 19" id="KW-0133">Cell shape</keyword>
<keyword evidence="11 19" id="KW-0067">ATP-binding</keyword>
<dbReference type="SUPFAM" id="SSF53244">
    <property type="entry name" value="MurD-like peptide ligases, peptide-binding domain"/>
    <property type="match status" value="1"/>
</dbReference>
<evidence type="ECO:0000256" key="5">
    <source>
        <dbReference type="ARBA" id="ARBA00012211"/>
    </source>
</evidence>
<comment type="pathway">
    <text evidence="3 19">Cell wall biogenesis; peptidoglycan biosynthesis.</text>
</comment>
<dbReference type="Gene3D" id="3.40.50.720">
    <property type="entry name" value="NAD(P)-binding Rossmann-like Domain"/>
    <property type="match status" value="1"/>
</dbReference>
<dbReference type="GO" id="GO:0009252">
    <property type="term" value="P:peptidoglycan biosynthetic process"/>
    <property type="evidence" value="ECO:0007669"/>
    <property type="project" value="UniProtKB-UniRule"/>
</dbReference>
<dbReference type="EMBL" id="PYVG01000003">
    <property type="protein sequence ID" value="PTB90143.1"/>
    <property type="molecule type" value="Genomic_DNA"/>
</dbReference>
<comment type="similarity">
    <text evidence="4 19">Belongs to the MurCDEF family.</text>
</comment>
<keyword evidence="13 19" id="KW-0573">Peptidoglycan synthesis</keyword>
<comment type="pathway">
    <text evidence="17">Glycan biosynthesis.</text>
</comment>
<dbReference type="EC" id="6.3.2.8" evidence="5 19"/>
<evidence type="ECO:0000256" key="11">
    <source>
        <dbReference type="ARBA" id="ARBA00022840"/>
    </source>
</evidence>
<evidence type="ECO:0000256" key="18">
    <source>
        <dbReference type="ARBA" id="ARBA00079022"/>
    </source>
</evidence>
<evidence type="ECO:0000256" key="17">
    <source>
        <dbReference type="ARBA" id="ARBA00060592"/>
    </source>
</evidence>
<keyword evidence="8 19" id="KW-0436">Ligase</keyword>
<name>A0A6N4DIR0_9GAMM</name>
<dbReference type="FunFam" id="3.40.50.720:FF:000046">
    <property type="entry name" value="UDP-N-acetylmuramate--L-alanine ligase"/>
    <property type="match status" value="1"/>
</dbReference>
<dbReference type="Proteomes" id="UP000241514">
    <property type="component" value="Unassembled WGS sequence"/>
</dbReference>
<evidence type="ECO:0000256" key="16">
    <source>
        <dbReference type="ARBA" id="ARBA00047833"/>
    </source>
</evidence>
<sequence length="498" mass="53318">MTQLKSQPFTVVSVPEMRRVRRIHFVGIGGAGMGGIAEVLVNQGYDIAGSDIAENANTQRLRQFGAEIFIGHSSEHVKGADVVVVSTAIRADNPELVAAKAAFIPIVRRAEMLAELMRFRHGVAIAGTHGKTTTTSLIASIFAEAELDPTFVIGGLLNSAGTNARLGTSKYLIAEADESDASFLHLQPMVSVITNIEADHMDTYGGDFNKLLDTYVEFLHNLPFYGLAVMCVDDPVVRELLPRVGRQLITYGFSDDADVRASDYQQARGQSSFTVHRAGREPLQVTVNLPGKHNCLNALAAIAVATDEGIEDGAVVRALTKFEGIGRRFQHLGSYALAGAAGEGDVMLVDDYGHHPSEVAVTIAAARAGWPERRLVIAFQPHRYSRTRDLYDDFVQVLAQADVVLLLDVYSAGEAPVAGADSRALARSLRMRGGNKLEPIYVGSQAELKQTLADLLQPGDLLLAQGAGNIGALARDLAATELQPEQLRASAAQAGGQV</sequence>
<dbReference type="GO" id="GO:0005737">
    <property type="term" value="C:cytoplasm"/>
    <property type="evidence" value="ECO:0007669"/>
    <property type="project" value="UniProtKB-SubCell"/>
</dbReference>
<evidence type="ECO:0000259" key="21">
    <source>
        <dbReference type="Pfam" id="PF02875"/>
    </source>
</evidence>
<comment type="caution">
    <text evidence="23">The sequence shown here is derived from an EMBL/GenBank/DDBJ whole genome shotgun (WGS) entry which is preliminary data.</text>
</comment>
<reference evidence="23 24" key="1">
    <citation type="submission" date="2018-03" db="EMBL/GenBank/DDBJ databases">
        <title>Cross-interface Injection: A General Nanoliter Liquid Handling Method Applied to Single Cells Genome Amplification Automated Nanoliter Liquid Handling Applied to Single Cell Multiple Displacement Amplification.</title>
        <authorList>
            <person name="Yun J."/>
            <person name="Xu P."/>
            <person name="Xu J."/>
            <person name="Dai X."/>
            <person name="Wang Y."/>
            <person name="Zheng X."/>
            <person name="Cao C."/>
            <person name="Yi Q."/>
            <person name="Zhu Y."/>
            <person name="Wang L."/>
            <person name="Dong Z."/>
            <person name="Huang Y."/>
            <person name="Huang L."/>
            <person name="Du W."/>
        </authorList>
    </citation>
    <scope>NUCLEOTIDE SEQUENCE [LARGE SCALE GENOMIC DNA]</scope>
    <source>
        <strain evidence="23 24">A9-4</strain>
    </source>
</reference>
<dbReference type="InterPro" id="IPR036615">
    <property type="entry name" value="Mur_ligase_C_dom_sf"/>
</dbReference>
<evidence type="ECO:0000256" key="19">
    <source>
        <dbReference type="HAMAP-Rule" id="MF_00046"/>
    </source>
</evidence>
<feature type="binding site" evidence="19">
    <location>
        <begin position="127"/>
        <end position="133"/>
    </location>
    <ligand>
        <name>ATP</name>
        <dbReference type="ChEBI" id="CHEBI:30616"/>
    </ligand>
</feature>
<dbReference type="GO" id="GO:0008360">
    <property type="term" value="P:regulation of cell shape"/>
    <property type="evidence" value="ECO:0007669"/>
    <property type="project" value="UniProtKB-KW"/>
</dbReference>
<dbReference type="SUPFAM" id="SSF53623">
    <property type="entry name" value="MurD-like peptide ligases, catalytic domain"/>
    <property type="match status" value="1"/>
</dbReference>
<evidence type="ECO:0000313" key="24">
    <source>
        <dbReference type="Proteomes" id="UP000241514"/>
    </source>
</evidence>
<evidence type="ECO:0000256" key="12">
    <source>
        <dbReference type="ARBA" id="ARBA00022960"/>
    </source>
</evidence>
<keyword evidence="15 19" id="KW-0961">Cell wall biogenesis/degradation</keyword>
<dbReference type="InterPro" id="IPR013221">
    <property type="entry name" value="Mur_ligase_cen"/>
</dbReference>
<dbReference type="UniPathway" id="UPA00219"/>
<dbReference type="Gene3D" id="3.90.190.20">
    <property type="entry name" value="Mur ligase, C-terminal domain"/>
    <property type="match status" value="1"/>
</dbReference>
<keyword evidence="7 19" id="KW-0963">Cytoplasm</keyword>
<dbReference type="PANTHER" id="PTHR43445">
    <property type="entry name" value="UDP-N-ACETYLMURAMATE--L-ALANINE LIGASE-RELATED"/>
    <property type="match status" value="1"/>
</dbReference>
<keyword evidence="9 19" id="KW-0132">Cell division</keyword>
<evidence type="ECO:0000256" key="10">
    <source>
        <dbReference type="ARBA" id="ARBA00022741"/>
    </source>
</evidence>
<evidence type="ECO:0000313" key="23">
    <source>
        <dbReference type="EMBL" id="PTB90143.1"/>
    </source>
</evidence>
<evidence type="ECO:0000256" key="8">
    <source>
        <dbReference type="ARBA" id="ARBA00022598"/>
    </source>
</evidence>
<evidence type="ECO:0000256" key="7">
    <source>
        <dbReference type="ARBA" id="ARBA00022490"/>
    </source>
</evidence>
<gene>
    <name evidence="19" type="primary">murC</name>
    <name evidence="23" type="ORF">C9928_00900</name>
</gene>
<dbReference type="PANTHER" id="PTHR43445:SF3">
    <property type="entry name" value="UDP-N-ACETYLMURAMATE--L-ALANINE LIGASE"/>
    <property type="match status" value="1"/>
</dbReference>
<accession>A0A6N4DIR0</accession>
<dbReference type="GO" id="GO:0071555">
    <property type="term" value="P:cell wall organization"/>
    <property type="evidence" value="ECO:0007669"/>
    <property type="project" value="UniProtKB-KW"/>
</dbReference>
<evidence type="ECO:0000256" key="3">
    <source>
        <dbReference type="ARBA" id="ARBA00004752"/>
    </source>
</evidence>
<evidence type="ECO:0000256" key="6">
    <source>
        <dbReference type="ARBA" id="ARBA00021749"/>
    </source>
</evidence>
<proteinExistence type="inferred from homology"/>
<feature type="domain" description="Mur ligase central" evidence="22">
    <location>
        <begin position="125"/>
        <end position="305"/>
    </location>
</feature>
<dbReference type="Gene3D" id="3.40.1190.10">
    <property type="entry name" value="Mur-like, catalytic domain"/>
    <property type="match status" value="1"/>
</dbReference>
<comment type="subcellular location">
    <subcellularLocation>
        <location evidence="2 19">Cytoplasm</location>
    </subcellularLocation>
</comment>
<dbReference type="GO" id="GO:0005524">
    <property type="term" value="F:ATP binding"/>
    <property type="evidence" value="ECO:0007669"/>
    <property type="project" value="UniProtKB-UniRule"/>
</dbReference>
<dbReference type="InterPro" id="IPR004101">
    <property type="entry name" value="Mur_ligase_C"/>
</dbReference>
<dbReference type="SUPFAM" id="SSF51984">
    <property type="entry name" value="MurCD N-terminal domain"/>
    <property type="match status" value="1"/>
</dbReference>
<comment type="catalytic activity">
    <reaction evidence="16 19">
        <text>UDP-N-acetyl-alpha-D-muramate + L-alanine + ATP = UDP-N-acetyl-alpha-D-muramoyl-L-alanine + ADP + phosphate + H(+)</text>
        <dbReference type="Rhea" id="RHEA:23372"/>
        <dbReference type="ChEBI" id="CHEBI:15378"/>
        <dbReference type="ChEBI" id="CHEBI:30616"/>
        <dbReference type="ChEBI" id="CHEBI:43474"/>
        <dbReference type="ChEBI" id="CHEBI:57972"/>
        <dbReference type="ChEBI" id="CHEBI:70757"/>
        <dbReference type="ChEBI" id="CHEBI:83898"/>
        <dbReference type="ChEBI" id="CHEBI:456216"/>
        <dbReference type="EC" id="6.3.2.8"/>
    </reaction>
</comment>
<dbReference type="InterPro" id="IPR050061">
    <property type="entry name" value="MurCDEF_pg_biosynth"/>
</dbReference>
<dbReference type="Pfam" id="PF02875">
    <property type="entry name" value="Mur_ligase_C"/>
    <property type="match status" value="1"/>
</dbReference>
<evidence type="ECO:0000259" key="22">
    <source>
        <dbReference type="Pfam" id="PF08245"/>
    </source>
</evidence>
<dbReference type="AlphaFoldDB" id="A0A6N4DIR0"/>
<protein>
    <recommendedName>
        <fullName evidence="6 19">UDP-N-acetylmuramate--L-alanine ligase</fullName>
        <ecNumber evidence="5 19">6.3.2.8</ecNumber>
    </recommendedName>
    <alternativeName>
        <fullName evidence="18 19">UDP-N-acetylmuramoyl-L-alanine synthetase</fullName>
    </alternativeName>
</protein>
<comment type="function">
    <text evidence="1 19">Cell wall formation.</text>
</comment>
<evidence type="ECO:0000256" key="13">
    <source>
        <dbReference type="ARBA" id="ARBA00022984"/>
    </source>
</evidence>
<evidence type="ECO:0000256" key="2">
    <source>
        <dbReference type="ARBA" id="ARBA00004496"/>
    </source>
</evidence>
<evidence type="ECO:0000256" key="4">
    <source>
        <dbReference type="ARBA" id="ARBA00010416"/>
    </source>
</evidence>
<keyword evidence="10 19" id="KW-0547">Nucleotide-binding</keyword>
<evidence type="ECO:0000256" key="15">
    <source>
        <dbReference type="ARBA" id="ARBA00023316"/>
    </source>
</evidence>
<dbReference type="InterPro" id="IPR005758">
    <property type="entry name" value="UDP-N-AcMur_Ala_ligase_MurC"/>
</dbReference>
<dbReference type="InterPro" id="IPR000713">
    <property type="entry name" value="Mur_ligase_N"/>
</dbReference>
<dbReference type="InterPro" id="IPR036565">
    <property type="entry name" value="Mur-like_cat_sf"/>
</dbReference>
<dbReference type="FunFam" id="3.40.1190.10:FF:000001">
    <property type="entry name" value="UDP-N-acetylmuramate--L-alanine ligase"/>
    <property type="match status" value="1"/>
</dbReference>
<keyword evidence="14 19" id="KW-0131">Cell cycle</keyword>